<dbReference type="SUPFAM" id="SSF55781">
    <property type="entry name" value="GAF domain-like"/>
    <property type="match status" value="1"/>
</dbReference>
<comment type="caution">
    <text evidence="2">The sequence shown here is derived from an EMBL/GenBank/DDBJ whole genome shotgun (WGS) entry which is preliminary data.</text>
</comment>
<evidence type="ECO:0000259" key="1">
    <source>
        <dbReference type="Pfam" id="PF00158"/>
    </source>
</evidence>
<evidence type="ECO:0000313" key="3">
    <source>
        <dbReference type="Proteomes" id="UP000192815"/>
    </source>
</evidence>
<dbReference type="EMBL" id="MUIO01000171">
    <property type="protein sequence ID" value="ORC53410.1"/>
    <property type="molecule type" value="Genomic_DNA"/>
</dbReference>
<dbReference type="Gene3D" id="3.40.50.300">
    <property type="entry name" value="P-loop containing nucleotide triphosphate hydrolases"/>
    <property type="match status" value="1"/>
</dbReference>
<name>A0A1X0MY36_9PSED</name>
<gene>
    <name evidence="2" type="ORF">BZK31_27600</name>
</gene>
<dbReference type="InterPro" id="IPR002078">
    <property type="entry name" value="Sigma_54_int"/>
</dbReference>
<dbReference type="Proteomes" id="UP000192815">
    <property type="component" value="Unassembled WGS sequence"/>
</dbReference>
<dbReference type="STRING" id="1958950.BZK31_27600"/>
<feature type="non-terminal residue" evidence="2">
    <location>
        <position position="179"/>
    </location>
</feature>
<proteinExistence type="predicted"/>
<organism evidence="2 3">
    <name type="scientific">Pseudomonas floridensis</name>
    <dbReference type="NCBI Taxonomy" id="1958950"/>
    <lineage>
        <taxon>Bacteria</taxon>
        <taxon>Pseudomonadati</taxon>
        <taxon>Pseudomonadota</taxon>
        <taxon>Gammaproteobacteria</taxon>
        <taxon>Pseudomonadales</taxon>
        <taxon>Pseudomonadaceae</taxon>
        <taxon>Pseudomonas</taxon>
    </lineage>
</organism>
<accession>A0A1X0MY36</accession>
<dbReference type="InterPro" id="IPR027417">
    <property type="entry name" value="P-loop_NTPase"/>
</dbReference>
<feature type="domain" description="Sigma-54 factor interaction" evidence="1">
    <location>
        <begin position="145"/>
        <end position="179"/>
    </location>
</feature>
<evidence type="ECO:0000313" key="2">
    <source>
        <dbReference type="EMBL" id="ORC53410.1"/>
    </source>
</evidence>
<dbReference type="AlphaFoldDB" id="A0A1X0MY36"/>
<dbReference type="Pfam" id="PF00158">
    <property type="entry name" value="Sigma54_activat"/>
    <property type="match status" value="1"/>
</dbReference>
<dbReference type="GO" id="GO:0005524">
    <property type="term" value="F:ATP binding"/>
    <property type="evidence" value="ECO:0007669"/>
    <property type="project" value="InterPro"/>
</dbReference>
<dbReference type="GO" id="GO:0006355">
    <property type="term" value="P:regulation of DNA-templated transcription"/>
    <property type="evidence" value="ECO:0007669"/>
    <property type="project" value="InterPro"/>
</dbReference>
<keyword evidence="3" id="KW-1185">Reference proteome</keyword>
<reference evidence="3" key="1">
    <citation type="submission" date="2017-02" db="EMBL/GenBank/DDBJ databases">
        <title>Pseudomonas floridae sp. nov., a novel pathogenic bacterial species isolated from tomato.</title>
        <authorList>
            <person name="Timilsina S."/>
            <person name="Vallad G.E."/>
            <person name="Jones J.B."/>
        </authorList>
    </citation>
    <scope>NUCLEOTIDE SEQUENCE [LARGE SCALE GENOMIC DNA]</scope>
    <source>
        <strain evidence="3">GEV388</strain>
    </source>
</reference>
<sequence length="179" mass="19439">MFMFDTVSGRLILESQVLDEVIHSGAHDGDFFDYSAEPLLNYARSQGTPVSVNELSCGLYDTTFLPARQLVWKSLLCVPLANRDQAIVGLLVCASGEYRSLEGYAASLGALGSFVVSQHTLLKRRHPGLGQSLHEASPDKAHYGLISRSTAMRETCRLVSKVLQSSYTVLLTGETGTGK</sequence>
<protein>
    <submittedName>
        <fullName evidence="2">Sigma-54-dependent Fis family transcriptional regulator</fullName>
    </submittedName>
</protein>